<keyword evidence="1 4" id="KW-0547">Nucleotide-binding</keyword>
<dbReference type="InterPro" id="IPR003960">
    <property type="entry name" value="ATPase_AAA_CS"/>
</dbReference>
<dbReference type="PANTHER" id="PTHR23077">
    <property type="entry name" value="AAA-FAMILY ATPASE"/>
    <property type="match status" value="1"/>
</dbReference>
<reference evidence="7 8" key="1">
    <citation type="submission" date="2017-11" db="EMBL/GenBank/DDBJ databases">
        <title>Draft genome of Arthrobacter agilis strain UMCV2, a plant growth-promoting rhizobacterium and biocontrol capacity of phytopathogenic fungi.</title>
        <authorList>
            <person name="Martinez-Camara R."/>
            <person name="Santoyo G."/>
            <person name="Moreno-Hagelsieb G."/>
            <person name="Valencia-Cantero E."/>
        </authorList>
    </citation>
    <scope>NUCLEOTIDE SEQUENCE [LARGE SCALE GENOMIC DNA]</scope>
    <source>
        <strain evidence="7 8">UMCV2</strain>
    </source>
</reference>
<dbReference type="AlphaFoldDB" id="A0A2L0UC89"/>
<dbReference type="Gene3D" id="1.10.8.60">
    <property type="match status" value="1"/>
</dbReference>
<dbReference type="Pfam" id="PF17862">
    <property type="entry name" value="AAA_lid_3"/>
    <property type="match status" value="1"/>
</dbReference>
<feature type="region of interest" description="Disordered" evidence="5">
    <location>
        <begin position="107"/>
        <end position="132"/>
    </location>
</feature>
<proteinExistence type="inferred from homology"/>
<evidence type="ECO:0000256" key="2">
    <source>
        <dbReference type="ARBA" id="ARBA00022840"/>
    </source>
</evidence>
<evidence type="ECO:0000256" key="5">
    <source>
        <dbReference type="SAM" id="MobiDB-lite"/>
    </source>
</evidence>
<dbReference type="FunFam" id="3.40.50.300:FF:001025">
    <property type="entry name" value="ATPase family, AAA domain-containing 2B"/>
    <property type="match status" value="1"/>
</dbReference>
<keyword evidence="2 4" id="KW-0067">ATP-binding</keyword>
<protein>
    <submittedName>
        <fullName evidence="7">AAA family ATPase</fullName>
    </submittedName>
</protein>
<dbReference type="InterPro" id="IPR003959">
    <property type="entry name" value="ATPase_AAA_core"/>
</dbReference>
<evidence type="ECO:0000256" key="3">
    <source>
        <dbReference type="ARBA" id="ARBA00023054"/>
    </source>
</evidence>
<dbReference type="Gene3D" id="3.40.50.300">
    <property type="entry name" value="P-loop containing nucleotide triphosphate hydrolases"/>
    <property type="match status" value="1"/>
</dbReference>
<feature type="domain" description="AAA+ ATPase" evidence="6">
    <location>
        <begin position="176"/>
        <end position="316"/>
    </location>
</feature>
<dbReference type="InterPro" id="IPR011990">
    <property type="entry name" value="TPR-like_helical_dom_sf"/>
</dbReference>
<dbReference type="PANTHER" id="PTHR23077:SF171">
    <property type="entry name" value="NUCLEAR VALOSIN-CONTAINING PROTEIN-LIKE"/>
    <property type="match status" value="1"/>
</dbReference>
<dbReference type="Pfam" id="PF00004">
    <property type="entry name" value="AAA"/>
    <property type="match status" value="1"/>
</dbReference>
<sequence length="426" mass="44550">MTDPVIASLRRALEAHPGDVVLRIHLAQTLLAGGDPAAAIAEASLALQADPANDQARLLLGTAATALSSPPGAAEPDDAPGGGAAPGAPAGPAAFDWDKAEHEVGSAVPPPFVEASPVPVGPAADDGDGTAPVEVPREAVTLSDVGGLDDVKRRLEESFLAPMRNAEVARAFGKSLRGGLLLYGPPGCGKTFLARAVAGELGATFLSVSMTDVIGSFMGETQKNLKRVFDEARAQAPTVLFIDEIDSLGMRRGALSGGGAAWLRQMVNELLLQLDSMSGDNDGLYVLAATNNPWDLDEALLRPGRLDRSILVSPPDHEARASILRHHLKNRPIAGIDVQHLATVTEGFSGADLEHVAVTAAEKAMMQSIAQGAISPITMDHLGDALREIRPSTVAWLESARNVVRFSNANGRYDDLAALLDGKKRR</sequence>
<dbReference type="EMBL" id="CP024915">
    <property type="protein sequence ID" value="AUZ86846.1"/>
    <property type="molecule type" value="Genomic_DNA"/>
</dbReference>
<dbReference type="InterPro" id="IPR027417">
    <property type="entry name" value="P-loop_NTPase"/>
</dbReference>
<evidence type="ECO:0000313" key="7">
    <source>
        <dbReference type="EMBL" id="AUZ86846.1"/>
    </source>
</evidence>
<organism evidence="7 8">
    <name type="scientific">Arthrobacter agilis</name>
    <dbReference type="NCBI Taxonomy" id="37921"/>
    <lineage>
        <taxon>Bacteria</taxon>
        <taxon>Bacillati</taxon>
        <taxon>Actinomycetota</taxon>
        <taxon>Actinomycetes</taxon>
        <taxon>Micrococcales</taxon>
        <taxon>Micrococcaceae</taxon>
        <taxon>Arthrobacter</taxon>
    </lineage>
</organism>
<evidence type="ECO:0000313" key="8">
    <source>
        <dbReference type="Proteomes" id="UP000239187"/>
    </source>
</evidence>
<dbReference type="SUPFAM" id="SSF48452">
    <property type="entry name" value="TPR-like"/>
    <property type="match status" value="1"/>
</dbReference>
<gene>
    <name evidence="7" type="ORF">CVO76_03710</name>
</gene>
<dbReference type="SUPFAM" id="SSF52540">
    <property type="entry name" value="P-loop containing nucleoside triphosphate hydrolases"/>
    <property type="match status" value="1"/>
</dbReference>
<dbReference type="GO" id="GO:0005524">
    <property type="term" value="F:ATP binding"/>
    <property type="evidence" value="ECO:0007669"/>
    <property type="project" value="UniProtKB-KW"/>
</dbReference>
<dbReference type="InterPro" id="IPR041569">
    <property type="entry name" value="AAA_lid_3"/>
</dbReference>
<accession>A0A2L0UC89</accession>
<dbReference type="InterPro" id="IPR050168">
    <property type="entry name" value="AAA_ATPase_domain"/>
</dbReference>
<dbReference type="GO" id="GO:0016887">
    <property type="term" value="F:ATP hydrolysis activity"/>
    <property type="evidence" value="ECO:0007669"/>
    <property type="project" value="InterPro"/>
</dbReference>
<dbReference type="InterPro" id="IPR003593">
    <property type="entry name" value="AAA+_ATPase"/>
</dbReference>
<comment type="similarity">
    <text evidence="4">Belongs to the AAA ATPase family.</text>
</comment>
<feature type="region of interest" description="Disordered" evidence="5">
    <location>
        <begin position="67"/>
        <end position="94"/>
    </location>
</feature>
<dbReference type="Gene3D" id="1.25.40.10">
    <property type="entry name" value="Tetratricopeptide repeat domain"/>
    <property type="match status" value="1"/>
</dbReference>
<dbReference type="Proteomes" id="UP000239187">
    <property type="component" value="Chromosome"/>
</dbReference>
<evidence type="ECO:0000256" key="1">
    <source>
        <dbReference type="ARBA" id="ARBA00022741"/>
    </source>
</evidence>
<evidence type="ECO:0000259" key="6">
    <source>
        <dbReference type="SMART" id="SM00382"/>
    </source>
</evidence>
<dbReference type="PROSITE" id="PS00674">
    <property type="entry name" value="AAA"/>
    <property type="match status" value="1"/>
</dbReference>
<evidence type="ECO:0000256" key="4">
    <source>
        <dbReference type="RuleBase" id="RU003651"/>
    </source>
</evidence>
<keyword evidence="3" id="KW-0175">Coiled coil</keyword>
<dbReference type="RefSeq" id="WP_208740715.1">
    <property type="nucleotide sequence ID" value="NZ_CP024915.1"/>
</dbReference>
<dbReference type="SMART" id="SM00382">
    <property type="entry name" value="AAA"/>
    <property type="match status" value="1"/>
</dbReference>
<name>A0A2L0UC89_9MICC</name>